<reference evidence="2" key="1">
    <citation type="submission" date="2017-01" db="EMBL/GenBank/DDBJ databases">
        <title>Komagataeibacter sp. MSKU9 whole genome sequencing project.</title>
        <authorList>
            <person name="Matsutani M."/>
            <person name="Naloka K."/>
            <person name="Theeragool G."/>
            <person name="Yakushi T."/>
            <person name="Matsushita K."/>
        </authorList>
    </citation>
    <scope>NUCLEOTIDE SEQUENCE [LARGE SCALE GENOMIC DNA]</scope>
    <source>
        <strain evidence="2">MSKU9</strain>
    </source>
</reference>
<evidence type="ECO:0000313" key="2">
    <source>
        <dbReference type="Proteomes" id="UP000315095"/>
    </source>
</evidence>
<gene>
    <name evidence="1" type="ORF">MSKU9_0556</name>
</gene>
<evidence type="ECO:0000313" key="1">
    <source>
        <dbReference type="EMBL" id="GCE82415.1"/>
    </source>
</evidence>
<name>A0A4P5NS87_9PROT</name>
<protein>
    <submittedName>
        <fullName evidence="1">Uncharacterized protein</fullName>
    </submittedName>
</protein>
<organism evidence="1 2">
    <name type="scientific">Komagataeibacter diospyri</name>
    <dbReference type="NCBI Taxonomy" id="1932662"/>
    <lineage>
        <taxon>Bacteria</taxon>
        <taxon>Pseudomonadati</taxon>
        <taxon>Pseudomonadota</taxon>
        <taxon>Alphaproteobacteria</taxon>
        <taxon>Acetobacterales</taxon>
        <taxon>Acetobacteraceae</taxon>
        <taxon>Komagataeibacter</taxon>
    </lineage>
</organism>
<sequence>MFGAGGGSYLDLMNYIIENVSGFGTCRVFDTIHSKYQATCFATDRTVAKAPRLNQA</sequence>
<dbReference type="EMBL" id="BDLU01000014">
    <property type="protein sequence ID" value="GCE82415.1"/>
    <property type="molecule type" value="Genomic_DNA"/>
</dbReference>
<proteinExistence type="predicted"/>
<accession>A0A4P5NS87</accession>
<dbReference type="AlphaFoldDB" id="A0A4P5NS87"/>
<keyword evidence="2" id="KW-1185">Reference proteome</keyword>
<dbReference type="Proteomes" id="UP000315095">
    <property type="component" value="Unassembled WGS sequence"/>
</dbReference>
<comment type="caution">
    <text evidence="1">The sequence shown here is derived from an EMBL/GenBank/DDBJ whole genome shotgun (WGS) entry which is preliminary data.</text>
</comment>